<accession>Q4TA87</accession>
<dbReference type="EMBL" id="CAAE01007412">
    <property type="protein sequence ID" value="CAF90195.1"/>
    <property type="molecule type" value="Genomic_DNA"/>
</dbReference>
<dbReference type="AlphaFoldDB" id="Q4TA87"/>
<organism evidence="2">
    <name type="scientific">Tetraodon nigroviridis</name>
    <name type="common">Spotted green pufferfish</name>
    <name type="synonym">Chelonodon nigroviridis</name>
    <dbReference type="NCBI Taxonomy" id="99883"/>
    <lineage>
        <taxon>Eukaryota</taxon>
        <taxon>Metazoa</taxon>
        <taxon>Chordata</taxon>
        <taxon>Craniata</taxon>
        <taxon>Vertebrata</taxon>
        <taxon>Euteleostomi</taxon>
        <taxon>Actinopterygii</taxon>
        <taxon>Neopterygii</taxon>
        <taxon>Teleostei</taxon>
        <taxon>Neoteleostei</taxon>
        <taxon>Acanthomorphata</taxon>
        <taxon>Eupercaria</taxon>
        <taxon>Tetraodontiformes</taxon>
        <taxon>Tetradontoidea</taxon>
        <taxon>Tetraodontidae</taxon>
        <taxon>Tetraodon</taxon>
    </lineage>
</organism>
<feature type="region of interest" description="Disordered" evidence="1">
    <location>
        <begin position="1"/>
        <end position="23"/>
    </location>
</feature>
<gene>
    <name evidence="2" type="ORF">GSTENG00004322001</name>
</gene>
<feature type="region of interest" description="Disordered" evidence="1">
    <location>
        <begin position="52"/>
        <end position="105"/>
    </location>
</feature>
<dbReference type="KEGG" id="tng:GSTEN00004322G001"/>
<comment type="caution">
    <text evidence="2">The sequence shown here is derived from an EMBL/GenBank/DDBJ whole genome shotgun (WGS) entry which is preliminary data.</text>
</comment>
<reference evidence="2" key="2">
    <citation type="submission" date="2004-02" db="EMBL/GenBank/DDBJ databases">
        <authorList>
            <consortium name="Genoscope"/>
            <consortium name="Whitehead Institute Centre for Genome Research"/>
        </authorList>
    </citation>
    <scope>NUCLEOTIDE SEQUENCE</scope>
</reference>
<evidence type="ECO:0000313" key="2">
    <source>
        <dbReference type="EMBL" id="CAF90195.1"/>
    </source>
</evidence>
<evidence type="ECO:0000256" key="1">
    <source>
        <dbReference type="SAM" id="MobiDB-lite"/>
    </source>
</evidence>
<protein>
    <submittedName>
        <fullName evidence="2">(spotted green pufferfish) hypothetical protein</fullName>
    </submittedName>
</protein>
<reference evidence="2" key="1">
    <citation type="journal article" date="2004" name="Nature">
        <title>Genome duplication in the teleost fish Tetraodon nigroviridis reveals the early vertebrate proto-karyotype.</title>
        <authorList>
            <person name="Jaillon O."/>
            <person name="Aury J.-M."/>
            <person name="Brunet F."/>
            <person name="Petit J.-L."/>
            <person name="Stange-Thomann N."/>
            <person name="Mauceli E."/>
            <person name="Bouneau L."/>
            <person name="Fischer C."/>
            <person name="Ozouf-Costaz C."/>
            <person name="Bernot A."/>
            <person name="Nicaud S."/>
            <person name="Jaffe D."/>
            <person name="Fisher S."/>
            <person name="Lutfalla G."/>
            <person name="Dossat C."/>
            <person name="Segurens B."/>
            <person name="Dasilva C."/>
            <person name="Salanoubat M."/>
            <person name="Levy M."/>
            <person name="Boudet N."/>
            <person name="Castellano S."/>
            <person name="Anthouard V."/>
            <person name="Jubin C."/>
            <person name="Castelli V."/>
            <person name="Katinka M."/>
            <person name="Vacherie B."/>
            <person name="Biemont C."/>
            <person name="Skalli Z."/>
            <person name="Cattolico L."/>
            <person name="Poulain J."/>
            <person name="De Berardinis V."/>
            <person name="Cruaud C."/>
            <person name="Duprat S."/>
            <person name="Brottier P."/>
            <person name="Coutanceau J.-P."/>
            <person name="Gouzy J."/>
            <person name="Parra G."/>
            <person name="Lardier G."/>
            <person name="Chapple C."/>
            <person name="McKernan K.J."/>
            <person name="McEwan P."/>
            <person name="Bosak S."/>
            <person name="Kellis M."/>
            <person name="Volff J.-N."/>
            <person name="Guigo R."/>
            <person name="Zody M.C."/>
            <person name="Mesirov J."/>
            <person name="Lindblad-Toh K."/>
            <person name="Birren B."/>
            <person name="Nusbaum C."/>
            <person name="Kahn D."/>
            <person name="Robinson-Rechavi M."/>
            <person name="Laudet V."/>
            <person name="Schachter V."/>
            <person name="Quetier F."/>
            <person name="Saurin W."/>
            <person name="Scarpelli C."/>
            <person name="Wincker P."/>
            <person name="Lander E.S."/>
            <person name="Weissenbach J."/>
            <person name="Roest Crollius H."/>
        </authorList>
    </citation>
    <scope>NUCLEOTIDE SEQUENCE [LARGE SCALE GENOMIC DNA]</scope>
</reference>
<proteinExistence type="predicted"/>
<sequence>PAGNIPSHEKIGRKGEGADEGGDLKLISHSYLDTRGCRSSVQPSWCHSNDGFPSSPLGCEQMNPSTADSPPPRGGVSKSHAEPRLSWGTRIGTRGDQPVCTSADNKRQTALRFCRTKSWCRDRPHQQISIGSAA</sequence>
<feature type="non-terminal residue" evidence="2">
    <location>
        <position position="1"/>
    </location>
</feature>
<feature type="compositionally biased region" description="Basic and acidic residues" evidence="1">
    <location>
        <begin position="7"/>
        <end position="17"/>
    </location>
</feature>
<name>Q4TA87_TETNG</name>